<feature type="region of interest" description="Disordered" evidence="2">
    <location>
        <begin position="1"/>
        <end position="99"/>
    </location>
</feature>
<gene>
    <name evidence="4" type="primary">SPT8</name>
    <name evidence="4" type="ORF">SLS62_009351</name>
</gene>
<dbReference type="InterPro" id="IPR057544">
    <property type="entry name" value="Beta-prop_SPT8"/>
</dbReference>
<evidence type="ECO:0000313" key="5">
    <source>
        <dbReference type="Proteomes" id="UP001320420"/>
    </source>
</evidence>
<proteinExistence type="predicted"/>
<feature type="domain" description="Transcription factor spt8 beta-propeller" evidence="3">
    <location>
        <begin position="533"/>
        <end position="707"/>
    </location>
</feature>
<dbReference type="InterPro" id="IPR036322">
    <property type="entry name" value="WD40_repeat_dom_sf"/>
</dbReference>
<dbReference type="SUPFAM" id="SSF50978">
    <property type="entry name" value="WD40 repeat-like"/>
    <property type="match status" value="1"/>
</dbReference>
<evidence type="ECO:0000256" key="2">
    <source>
        <dbReference type="SAM" id="MobiDB-lite"/>
    </source>
</evidence>
<comment type="caution">
    <text evidence="4">The sequence shown here is derived from an EMBL/GenBank/DDBJ whole genome shotgun (WGS) entry which is preliminary data.</text>
</comment>
<evidence type="ECO:0000313" key="4">
    <source>
        <dbReference type="EMBL" id="KAK7746554.1"/>
    </source>
</evidence>
<dbReference type="SMART" id="SM00320">
    <property type="entry name" value="WD40"/>
    <property type="match status" value="5"/>
</dbReference>
<sequence>MDDFDRDSNASSDNEHEDELMPDAEVEDENQDQEDDNDENENDNDDDDDDDDQDQHDEDEGTQDQQQLNGLGPAATNPTVTRTSATPGPSGTPKWEPTVRPEYLNARTYDVVPTMAAPMATSINAMAITPDLRYWMTGGSDGYIRKYDGPGTINGKQLLTVAQRHPFVDSVVKAGVLMSYWENAEPQAPSARAEDLVLSPVYSLAVHSQALWLLSGLESGGINLQSVRHDEGKRITCLQKHTNAVSVLTLAADEKSVLSGSWDKSIFDWDLNTGLVTRQFGTTGQISAIEIRPMGGAPIPPEAAEEAELSDTFFAKTEQGGAGASFDFGNDVYGVDAKDGINGTGINGTAKPLPNGTDGIGGTQGSPAHDSLFGSPTAGSDLFGDNDGMGGFGGDDENDNEFSRAMAQDTAREGADAANNAANMESFDMSAPTFDTVDGQAPPVQHPPPDSSNLDAVLFDGDASNSNDNHDPSILPPLPDFSIPSDGNTAFSTQPVDLSQPIGESSLIPAPESPSAVFAAPPLTHHDASQTSDSTFMSASIDGDLRVWDRRMPNPVARIGNRPGVPPWCMGACWSPDGNWIYAGRRNGAVEEFSIHKARGGRGGPWQPERVFKFPGGSGPVSCVRPMVNGRHLVCASHDILRLYDLQSYSSSSKHSPPPFLIIPGPPRAGVISSLYVDASSRFMLSAAGNRGWEGTNTEVLIGYEINVPQ</sequence>
<dbReference type="Proteomes" id="UP001320420">
    <property type="component" value="Unassembled WGS sequence"/>
</dbReference>
<dbReference type="Pfam" id="PF23798">
    <property type="entry name" value="Beta-prop_SPT8"/>
    <property type="match status" value="2"/>
</dbReference>
<name>A0AAN9YKX9_9PEZI</name>
<feature type="compositionally biased region" description="Polar residues" evidence="2">
    <location>
        <begin position="485"/>
        <end position="495"/>
    </location>
</feature>
<dbReference type="PANTHER" id="PTHR19879">
    <property type="entry name" value="TRANSCRIPTION INITIATION FACTOR TFIID"/>
    <property type="match status" value="1"/>
</dbReference>
<feature type="compositionally biased region" description="Acidic residues" evidence="2">
    <location>
        <begin position="15"/>
        <end position="62"/>
    </location>
</feature>
<evidence type="ECO:0000256" key="1">
    <source>
        <dbReference type="PROSITE-ProRule" id="PRU00221"/>
    </source>
</evidence>
<feature type="region of interest" description="Disordered" evidence="2">
    <location>
        <begin position="346"/>
        <end position="400"/>
    </location>
</feature>
<keyword evidence="5" id="KW-1185">Reference proteome</keyword>
<organism evidence="4 5">
    <name type="scientific">Diatrype stigma</name>
    <dbReference type="NCBI Taxonomy" id="117547"/>
    <lineage>
        <taxon>Eukaryota</taxon>
        <taxon>Fungi</taxon>
        <taxon>Dikarya</taxon>
        <taxon>Ascomycota</taxon>
        <taxon>Pezizomycotina</taxon>
        <taxon>Sordariomycetes</taxon>
        <taxon>Xylariomycetidae</taxon>
        <taxon>Xylariales</taxon>
        <taxon>Diatrypaceae</taxon>
        <taxon>Diatrype</taxon>
    </lineage>
</organism>
<protein>
    <submittedName>
        <fullName evidence="4">Transcription factor spt8</fullName>
    </submittedName>
</protein>
<dbReference type="AlphaFoldDB" id="A0AAN9YKX9"/>
<dbReference type="PROSITE" id="PS50082">
    <property type="entry name" value="WD_REPEATS_2"/>
    <property type="match status" value="1"/>
</dbReference>
<reference evidence="4 5" key="1">
    <citation type="submission" date="2024-02" db="EMBL/GenBank/DDBJ databases">
        <title>De novo assembly and annotation of 12 fungi associated with fruit tree decline syndrome in Ontario, Canada.</title>
        <authorList>
            <person name="Sulman M."/>
            <person name="Ellouze W."/>
            <person name="Ilyukhin E."/>
        </authorList>
    </citation>
    <scope>NUCLEOTIDE SEQUENCE [LARGE SCALE GENOMIC DNA]</scope>
    <source>
        <strain evidence="4 5">M11/M66-122</strain>
    </source>
</reference>
<keyword evidence="1" id="KW-0853">WD repeat</keyword>
<dbReference type="PANTHER" id="PTHR19879:SF9">
    <property type="entry name" value="TRANSCRIPTION INITIATION FACTOR TFIID SUBUNIT 5"/>
    <property type="match status" value="1"/>
</dbReference>
<accession>A0AAN9YKX9</accession>
<feature type="region of interest" description="Disordered" evidence="2">
    <location>
        <begin position="430"/>
        <end position="495"/>
    </location>
</feature>
<dbReference type="InterPro" id="IPR001680">
    <property type="entry name" value="WD40_rpt"/>
</dbReference>
<feature type="domain" description="Transcription factor spt8 beta-propeller" evidence="3">
    <location>
        <begin position="109"/>
        <end position="294"/>
    </location>
</feature>
<dbReference type="PROSITE" id="PS50294">
    <property type="entry name" value="WD_REPEATS_REGION"/>
    <property type="match status" value="1"/>
</dbReference>
<feature type="compositionally biased region" description="Polar residues" evidence="2">
    <location>
        <begin position="76"/>
        <end position="89"/>
    </location>
</feature>
<evidence type="ECO:0000259" key="3">
    <source>
        <dbReference type="Pfam" id="PF23798"/>
    </source>
</evidence>
<feature type="repeat" description="WD" evidence="1">
    <location>
        <begin position="238"/>
        <end position="279"/>
    </location>
</feature>
<dbReference type="EMBL" id="JAKJXP020000097">
    <property type="protein sequence ID" value="KAK7746554.1"/>
    <property type="molecule type" value="Genomic_DNA"/>
</dbReference>
<dbReference type="InterPro" id="IPR015943">
    <property type="entry name" value="WD40/YVTN_repeat-like_dom_sf"/>
</dbReference>
<dbReference type="Gene3D" id="2.130.10.10">
    <property type="entry name" value="YVTN repeat-like/Quinoprotein amine dehydrogenase"/>
    <property type="match status" value="2"/>
</dbReference>